<protein>
    <submittedName>
        <fullName evidence="2">Uncharacterized protein</fullName>
    </submittedName>
</protein>
<dbReference type="OrthoDB" id="197867at2759"/>
<organism evidence="2 3">
    <name type="scientific">Triparma strigata</name>
    <dbReference type="NCBI Taxonomy" id="1606541"/>
    <lineage>
        <taxon>Eukaryota</taxon>
        <taxon>Sar</taxon>
        <taxon>Stramenopiles</taxon>
        <taxon>Ochrophyta</taxon>
        <taxon>Bolidophyceae</taxon>
        <taxon>Parmales</taxon>
        <taxon>Triparmaceae</taxon>
        <taxon>Triparma</taxon>
    </lineage>
</organism>
<proteinExistence type="predicted"/>
<feature type="compositionally biased region" description="Acidic residues" evidence="1">
    <location>
        <begin position="348"/>
        <end position="365"/>
    </location>
</feature>
<name>A0A9W7C286_9STRA</name>
<evidence type="ECO:0000313" key="3">
    <source>
        <dbReference type="Proteomes" id="UP001165085"/>
    </source>
</evidence>
<feature type="compositionally biased region" description="Low complexity" evidence="1">
    <location>
        <begin position="155"/>
        <end position="176"/>
    </location>
</feature>
<gene>
    <name evidence="2" type="ORF">TrST_g6262</name>
</gene>
<feature type="compositionally biased region" description="Polar residues" evidence="1">
    <location>
        <begin position="1"/>
        <end position="13"/>
    </location>
</feature>
<evidence type="ECO:0000256" key="1">
    <source>
        <dbReference type="SAM" id="MobiDB-lite"/>
    </source>
</evidence>
<feature type="region of interest" description="Disordered" evidence="1">
    <location>
        <begin position="334"/>
        <end position="368"/>
    </location>
</feature>
<dbReference type="EMBL" id="BRXY01000477">
    <property type="protein sequence ID" value="GMH96938.1"/>
    <property type="molecule type" value="Genomic_DNA"/>
</dbReference>
<dbReference type="AlphaFoldDB" id="A0A9W7C286"/>
<feature type="region of interest" description="Disordered" evidence="1">
    <location>
        <begin position="154"/>
        <end position="178"/>
    </location>
</feature>
<sequence length="384" mass="41664">MASIAPKSNTMSRNSERSSRGSIINVTNSQLRKLKKKGYHGDSPAGASVICNFRGGLELDESELPDKLVVVIQTNTVSALEFLLITGCIPGLLAVLGNFVGSVDELHFERGKDSQVTMTKVRRFCSRVIKEPPVKVVQVGLEDESERAEVEKYLNKSNSNSGSNSGNSDSPSASNNEGKNVESLVVIDGQMGSKAKEDHLIINGEKIITSPLQHVSMDIEGDTSTLVKAFCNLPLSYEEYSWVEEFAPSFLPDLSTMTDEERTVHSIQMLQLQLQRIQGIEERQALGAVLGPQELNTMAQRVLISDELASLKFNLTHDEVKRIKSLGSEVERKLSAGHDGSGAVGDIAEGDEEGASEDEEDDGIEDGVLVQEYHEGAVSDEEGG</sequence>
<accession>A0A9W7C286</accession>
<keyword evidence="3" id="KW-1185">Reference proteome</keyword>
<evidence type="ECO:0000313" key="2">
    <source>
        <dbReference type="EMBL" id="GMH96938.1"/>
    </source>
</evidence>
<reference evidence="3" key="1">
    <citation type="journal article" date="2023" name="Commun. Biol.">
        <title>Genome analysis of Parmales, the sister group of diatoms, reveals the evolutionary specialization of diatoms from phago-mixotrophs to photoautotrophs.</title>
        <authorList>
            <person name="Ban H."/>
            <person name="Sato S."/>
            <person name="Yoshikawa S."/>
            <person name="Yamada K."/>
            <person name="Nakamura Y."/>
            <person name="Ichinomiya M."/>
            <person name="Sato N."/>
            <person name="Blanc-Mathieu R."/>
            <person name="Endo H."/>
            <person name="Kuwata A."/>
            <person name="Ogata H."/>
        </authorList>
    </citation>
    <scope>NUCLEOTIDE SEQUENCE [LARGE SCALE GENOMIC DNA]</scope>
    <source>
        <strain evidence="3">NIES 3701</strain>
    </source>
</reference>
<dbReference type="Proteomes" id="UP001165085">
    <property type="component" value="Unassembled WGS sequence"/>
</dbReference>
<comment type="caution">
    <text evidence="2">The sequence shown here is derived from an EMBL/GenBank/DDBJ whole genome shotgun (WGS) entry which is preliminary data.</text>
</comment>
<feature type="region of interest" description="Disordered" evidence="1">
    <location>
        <begin position="1"/>
        <end position="22"/>
    </location>
</feature>